<evidence type="ECO:0000313" key="1">
    <source>
        <dbReference type="EMBL" id="VDI14293.1"/>
    </source>
</evidence>
<organism evidence="1 2">
    <name type="scientific">Mytilus galloprovincialis</name>
    <name type="common">Mediterranean mussel</name>
    <dbReference type="NCBI Taxonomy" id="29158"/>
    <lineage>
        <taxon>Eukaryota</taxon>
        <taxon>Metazoa</taxon>
        <taxon>Spiralia</taxon>
        <taxon>Lophotrochozoa</taxon>
        <taxon>Mollusca</taxon>
        <taxon>Bivalvia</taxon>
        <taxon>Autobranchia</taxon>
        <taxon>Pteriomorphia</taxon>
        <taxon>Mytilida</taxon>
        <taxon>Mytiloidea</taxon>
        <taxon>Mytilidae</taxon>
        <taxon>Mytilinae</taxon>
        <taxon>Mytilus</taxon>
    </lineage>
</organism>
<dbReference type="SUPFAM" id="SSF49842">
    <property type="entry name" value="TNF-like"/>
    <property type="match status" value="1"/>
</dbReference>
<evidence type="ECO:0000313" key="2">
    <source>
        <dbReference type="Proteomes" id="UP000596742"/>
    </source>
</evidence>
<comment type="caution">
    <text evidence="1">The sequence shown here is derived from an EMBL/GenBank/DDBJ whole genome shotgun (WGS) entry which is preliminary data.</text>
</comment>
<proteinExistence type="predicted"/>
<dbReference type="InterPro" id="IPR008983">
    <property type="entry name" value="Tumour_necrosis_fac-like_dom"/>
</dbReference>
<dbReference type="EMBL" id="UYJE01002855">
    <property type="protein sequence ID" value="VDI14293.1"/>
    <property type="molecule type" value="Genomic_DNA"/>
</dbReference>
<evidence type="ECO:0008006" key="3">
    <source>
        <dbReference type="Google" id="ProtNLM"/>
    </source>
</evidence>
<protein>
    <recommendedName>
        <fullName evidence="3">C1q domain-containing protein</fullName>
    </recommendedName>
</protein>
<reference evidence="1" key="1">
    <citation type="submission" date="2018-11" db="EMBL/GenBank/DDBJ databases">
        <authorList>
            <person name="Alioto T."/>
            <person name="Alioto T."/>
        </authorList>
    </citation>
    <scope>NUCLEOTIDE SEQUENCE</scope>
</reference>
<dbReference type="Gene3D" id="2.60.120.40">
    <property type="match status" value="1"/>
</dbReference>
<dbReference type="Proteomes" id="UP000596742">
    <property type="component" value="Unassembled WGS sequence"/>
</dbReference>
<sequence length="334" mass="38021">MEQRKSQTQMEQYIRQLEMEVKQLVNITSVIPIIQENYNKMNSELLQLNTKSKIFEMYCANCQNSTVQITGSTNRQNETEHLAKVLQKTQSKVDMLISNDKARKQDFLALYNLTLNNQNKLAKFVTESQHREQELLNGTDERIQNLSVVVSVTDNRTNRSLMSMQNQLARQSERIQNLSLVVSVTDNRTNKSLMSMQNHVARQSEKVAVTACADGGHVKGVIIFTNTKESYGINNLSPLYYTGRFTCEKPGLYLTVATMMSHTPNSEYQIRKNGIALVYVRIVANFTDSRKDHFHSGTGSAVSIMNQNDTFDIYVVNDTFIHPGYSCVSIIKVH</sequence>
<keyword evidence="2" id="KW-1185">Reference proteome</keyword>
<name>A0A8B6D5Y5_MYTGA</name>
<accession>A0A8B6D5Y5</accession>
<dbReference type="AlphaFoldDB" id="A0A8B6D5Y5"/>
<gene>
    <name evidence="1" type="ORF">MGAL_10B019215</name>
</gene>